<dbReference type="Pfam" id="PF09996">
    <property type="entry name" value="DUF2237"/>
    <property type="match status" value="1"/>
</dbReference>
<dbReference type="PANTHER" id="PTHR37466">
    <property type="entry name" value="SLR1628 PROTEIN"/>
    <property type="match status" value="1"/>
</dbReference>
<accession>A0A9W9BX67</accession>
<dbReference type="Proteomes" id="UP001140562">
    <property type="component" value="Unassembled WGS sequence"/>
</dbReference>
<organism evidence="2 3">
    <name type="scientific">Didymella glomerata</name>
    <dbReference type="NCBI Taxonomy" id="749621"/>
    <lineage>
        <taxon>Eukaryota</taxon>
        <taxon>Fungi</taxon>
        <taxon>Dikarya</taxon>
        <taxon>Ascomycota</taxon>
        <taxon>Pezizomycotina</taxon>
        <taxon>Dothideomycetes</taxon>
        <taxon>Pleosporomycetidae</taxon>
        <taxon>Pleosporales</taxon>
        <taxon>Pleosporineae</taxon>
        <taxon>Didymellaceae</taxon>
        <taxon>Didymella</taxon>
    </lineage>
</organism>
<sequence length="200" mass="22031">MSGKNEQGKMDVKQKNGTRKLSVRQQRDWQDALPVLRVVAVPPSPAPTQMHTLERQLIRVVLNAPLHQHSASSKTTVTGYSSGMCSSEMPLALNLTSSFLDWSQQQGTDLRKSGIKEGSRLCGYVNTWKAAVDAGIDDVPKVKLEATHHHALDIIGLDILKKYAAEQDNRRAESRVVLPKEGNQSIARESDQIGGKEPRA</sequence>
<keyword evidence="3" id="KW-1185">Reference proteome</keyword>
<feature type="region of interest" description="Disordered" evidence="1">
    <location>
        <begin position="171"/>
        <end position="200"/>
    </location>
</feature>
<dbReference type="Gene3D" id="3.30.56.110">
    <property type="entry name" value="Protein of unknown function DUF2237"/>
    <property type="match status" value="1"/>
</dbReference>
<evidence type="ECO:0000313" key="3">
    <source>
        <dbReference type="Proteomes" id="UP001140562"/>
    </source>
</evidence>
<name>A0A9W9BX67_9PLEO</name>
<proteinExistence type="predicted"/>
<feature type="region of interest" description="Disordered" evidence="1">
    <location>
        <begin position="1"/>
        <end position="25"/>
    </location>
</feature>
<reference evidence="2" key="1">
    <citation type="submission" date="2022-10" db="EMBL/GenBank/DDBJ databases">
        <title>Tapping the CABI collections for fungal endophytes: first genome assemblies for Collariella, Neodidymelliopsis, Ascochyta clinopodiicola, Didymella pomorum, Didymosphaeria variabile, Neocosmospora piperis and Neocucurbitaria cava.</title>
        <authorList>
            <person name="Hill R."/>
        </authorList>
    </citation>
    <scope>NUCLEOTIDE SEQUENCE</scope>
    <source>
        <strain evidence="2">IMI 360193</strain>
    </source>
</reference>
<dbReference type="AlphaFoldDB" id="A0A9W9BX67"/>
<gene>
    <name evidence="2" type="ORF">N0V87_009251</name>
</gene>
<feature type="compositionally biased region" description="Basic and acidic residues" evidence="1">
    <location>
        <begin position="1"/>
        <end position="14"/>
    </location>
</feature>
<dbReference type="PANTHER" id="PTHR37466:SF1">
    <property type="entry name" value="SLR1628 PROTEIN"/>
    <property type="match status" value="1"/>
</dbReference>
<dbReference type="OrthoDB" id="1517790at2759"/>
<feature type="compositionally biased region" description="Basic and acidic residues" evidence="1">
    <location>
        <begin position="188"/>
        <end position="200"/>
    </location>
</feature>
<dbReference type="EMBL" id="JAPEUV010000153">
    <property type="protein sequence ID" value="KAJ4331353.1"/>
    <property type="molecule type" value="Genomic_DNA"/>
</dbReference>
<evidence type="ECO:0000313" key="2">
    <source>
        <dbReference type="EMBL" id="KAJ4331353.1"/>
    </source>
</evidence>
<comment type="caution">
    <text evidence="2">The sequence shown here is derived from an EMBL/GenBank/DDBJ whole genome shotgun (WGS) entry which is preliminary data.</text>
</comment>
<dbReference type="InterPro" id="IPR018714">
    <property type="entry name" value="DUF2237"/>
</dbReference>
<protein>
    <submittedName>
        <fullName evidence="2">Uncharacterized protein</fullName>
    </submittedName>
</protein>
<evidence type="ECO:0000256" key="1">
    <source>
        <dbReference type="SAM" id="MobiDB-lite"/>
    </source>
</evidence>